<proteinExistence type="predicted"/>
<dbReference type="GO" id="GO:1902657">
    <property type="term" value="P:protein localization to prospore membrane"/>
    <property type="evidence" value="ECO:0007669"/>
    <property type="project" value="InterPro"/>
</dbReference>
<dbReference type="Proteomes" id="UP001209540">
    <property type="component" value="Unassembled WGS sequence"/>
</dbReference>
<dbReference type="PANTHER" id="PTHR28076">
    <property type="entry name" value="SPORULATION-SPECIFIC PROTEIN 71"/>
    <property type="match status" value="1"/>
</dbReference>
<dbReference type="InterPro" id="IPR057379">
    <property type="entry name" value="PH_SPO71"/>
</dbReference>
<feature type="domain" description="Prospore membrane adapter protein SPO71 PH" evidence="1">
    <location>
        <begin position="34"/>
        <end position="157"/>
    </location>
</feature>
<dbReference type="EMBL" id="JAIXMP010000037">
    <property type="protein sequence ID" value="KAI9248810.1"/>
    <property type="molecule type" value="Genomic_DNA"/>
</dbReference>
<protein>
    <recommendedName>
        <fullName evidence="1">Prospore membrane adapter protein SPO71 PH domain-containing protein</fullName>
    </recommendedName>
</protein>
<gene>
    <name evidence="2" type="ORF">BDA99DRAFT_445908</name>
</gene>
<keyword evidence="3" id="KW-1185">Reference proteome</keyword>
<dbReference type="Pfam" id="PF23207">
    <property type="entry name" value="PH_SPO71"/>
    <property type="match status" value="1"/>
</dbReference>
<dbReference type="PANTHER" id="PTHR28076:SF1">
    <property type="entry name" value="PROSPORE MEMBRANE ADAPTER PROTEIN SPO71"/>
    <property type="match status" value="1"/>
</dbReference>
<name>A0AAD5K307_9FUNG</name>
<accession>A0AAD5K307</accession>
<evidence type="ECO:0000313" key="2">
    <source>
        <dbReference type="EMBL" id="KAI9248810.1"/>
    </source>
</evidence>
<reference evidence="2" key="1">
    <citation type="journal article" date="2022" name="IScience">
        <title>Evolution of zygomycete secretomes and the origins of terrestrial fungal ecologies.</title>
        <authorList>
            <person name="Chang Y."/>
            <person name="Wang Y."/>
            <person name="Mondo S."/>
            <person name="Ahrendt S."/>
            <person name="Andreopoulos W."/>
            <person name="Barry K."/>
            <person name="Beard J."/>
            <person name="Benny G.L."/>
            <person name="Blankenship S."/>
            <person name="Bonito G."/>
            <person name="Cuomo C."/>
            <person name="Desiro A."/>
            <person name="Gervers K.A."/>
            <person name="Hundley H."/>
            <person name="Kuo A."/>
            <person name="LaButti K."/>
            <person name="Lang B.F."/>
            <person name="Lipzen A."/>
            <person name="O'Donnell K."/>
            <person name="Pangilinan J."/>
            <person name="Reynolds N."/>
            <person name="Sandor L."/>
            <person name="Smith M.E."/>
            <person name="Tsang A."/>
            <person name="Grigoriev I.V."/>
            <person name="Stajich J.E."/>
            <person name="Spatafora J.W."/>
        </authorList>
    </citation>
    <scope>NUCLEOTIDE SEQUENCE</scope>
    <source>
        <strain evidence="2">RSA 2281</strain>
    </source>
</reference>
<dbReference type="AlphaFoldDB" id="A0AAD5K307"/>
<reference evidence="2" key="2">
    <citation type="submission" date="2023-02" db="EMBL/GenBank/DDBJ databases">
        <authorList>
            <consortium name="DOE Joint Genome Institute"/>
            <person name="Mondo S.J."/>
            <person name="Chang Y."/>
            <person name="Wang Y."/>
            <person name="Ahrendt S."/>
            <person name="Andreopoulos W."/>
            <person name="Barry K."/>
            <person name="Beard J."/>
            <person name="Benny G.L."/>
            <person name="Blankenship S."/>
            <person name="Bonito G."/>
            <person name="Cuomo C."/>
            <person name="Desiro A."/>
            <person name="Gervers K.A."/>
            <person name="Hundley H."/>
            <person name="Kuo A."/>
            <person name="LaButti K."/>
            <person name="Lang B.F."/>
            <person name="Lipzen A."/>
            <person name="O'Donnell K."/>
            <person name="Pangilinan J."/>
            <person name="Reynolds N."/>
            <person name="Sandor L."/>
            <person name="Smith M.W."/>
            <person name="Tsang A."/>
            <person name="Grigoriev I.V."/>
            <person name="Stajich J.E."/>
            <person name="Spatafora J.W."/>
        </authorList>
    </citation>
    <scope>NUCLEOTIDE SEQUENCE</scope>
    <source>
        <strain evidence="2">RSA 2281</strain>
    </source>
</reference>
<comment type="caution">
    <text evidence="2">The sequence shown here is derived from an EMBL/GenBank/DDBJ whole genome shotgun (WGS) entry which is preliminary data.</text>
</comment>
<evidence type="ECO:0000259" key="1">
    <source>
        <dbReference type="Pfam" id="PF23207"/>
    </source>
</evidence>
<dbReference type="InterPro" id="IPR040345">
    <property type="entry name" value="Mug56/Spo71"/>
</dbReference>
<sequence>MGQDDQPQEKPVVLKHDVLLCKKIIGVHGVDNQPTRYKASRESKNQKEEWKQLQAELTSTTLSLYSSSPLIWPCRRLEHQVKLREDHNQCNLHHYNTFRHHTKYLRLYLHSPLDYTFCIRYPYKQSREECITLTFRARSMTLSQEWYLALYKILPEQCKPVCSPWCEVNIPMMDLQVRLPLVKMEGGNNNNNNPMDLLRYDISLESVKHAVLAVLEKSQVTNSSTNWSVLDKEDLAMCWTRGNRTEWTYWTHSLLDQSRNINHVISPQHIEQTHRLELRQIEHTPNHIVFADKKNMKVINRLVFYDDQCIKI</sequence>
<evidence type="ECO:0000313" key="3">
    <source>
        <dbReference type="Proteomes" id="UP001209540"/>
    </source>
</evidence>
<organism evidence="2 3">
    <name type="scientific">Phascolomyces articulosus</name>
    <dbReference type="NCBI Taxonomy" id="60185"/>
    <lineage>
        <taxon>Eukaryota</taxon>
        <taxon>Fungi</taxon>
        <taxon>Fungi incertae sedis</taxon>
        <taxon>Mucoromycota</taxon>
        <taxon>Mucoromycotina</taxon>
        <taxon>Mucoromycetes</taxon>
        <taxon>Mucorales</taxon>
        <taxon>Lichtheimiaceae</taxon>
        <taxon>Phascolomyces</taxon>
    </lineage>
</organism>